<dbReference type="EMBL" id="GBRH01230124">
    <property type="protein sequence ID" value="JAD67771.1"/>
    <property type="molecule type" value="Transcribed_RNA"/>
</dbReference>
<sequence length="27" mass="3438">MTRFRDLMSFNSNLLNLFGTERLCWWW</sequence>
<protein>
    <submittedName>
        <fullName evidence="1">Uncharacterized protein</fullName>
    </submittedName>
</protein>
<organism evidence="1">
    <name type="scientific">Arundo donax</name>
    <name type="common">Giant reed</name>
    <name type="synonym">Donax arundinaceus</name>
    <dbReference type="NCBI Taxonomy" id="35708"/>
    <lineage>
        <taxon>Eukaryota</taxon>
        <taxon>Viridiplantae</taxon>
        <taxon>Streptophyta</taxon>
        <taxon>Embryophyta</taxon>
        <taxon>Tracheophyta</taxon>
        <taxon>Spermatophyta</taxon>
        <taxon>Magnoliopsida</taxon>
        <taxon>Liliopsida</taxon>
        <taxon>Poales</taxon>
        <taxon>Poaceae</taxon>
        <taxon>PACMAD clade</taxon>
        <taxon>Arundinoideae</taxon>
        <taxon>Arundineae</taxon>
        <taxon>Arundo</taxon>
    </lineage>
</organism>
<reference evidence="1" key="2">
    <citation type="journal article" date="2015" name="Data Brief">
        <title>Shoot transcriptome of the giant reed, Arundo donax.</title>
        <authorList>
            <person name="Barrero R.A."/>
            <person name="Guerrero F.D."/>
            <person name="Moolhuijzen P."/>
            <person name="Goolsby J.A."/>
            <person name="Tidwell J."/>
            <person name="Bellgard S.E."/>
            <person name="Bellgard M.I."/>
        </authorList>
    </citation>
    <scope>NUCLEOTIDE SEQUENCE</scope>
    <source>
        <tissue evidence="1">Shoot tissue taken approximately 20 cm above the soil surface</tissue>
    </source>
</reference>
<name>A0A0A9BWT1_ARUDO</name>
<accession>A0A0A9BWT1</accession>
<reference evidence="1" key="1">
    <citation type="submission" date="2014-09" db="EMBL/GenBank/DDBJ databases">
        <authorList>
            <person name="Magalhaes I.L.F."/>
            <person name="Oliveira U."/>
            <person name="Santos F.R."/>
            <person name="Vidigal T.H.D.A."/>
            <person name="Brescovit A.D."/>
            <person name="Santos A.J."/>
        </authorList>
    </citation>
    <scope>NUCLEOTIDE SEQUENCE</scope>
    <source>
        <tissue evidence="1">Shoot tissue taken approximately 20 cm above the soil surface</tissue>
    </source>
</reference>
<proteinExistence type="predicted"/>
<dbReference type="AlphaFoldDB" id="A0A0A9BWT1"/>
<evidence type="ECO:0000313" key="1">
    <source>
        <dbReference type="EMBL" id="JAD67771.1"/>
    </source>
</evidence>